<evidence type="ECO:0000256" key="8">
    <source>
        <dbReference type="SAM" id="Phobius"/>
    </source>
</evidence>
<evidence type="ECO:0000256" key="5">
    <source>
        <dbReference type="ARBA" id="ARBA00023136"/>
    </source>
</evidence>
<evidence type="ECO:0000313" key="9">
    <source>
        <dbReference type="EMBL" id="EES52075.1"/>
    </source>
</evidence>
<proteinExistence type="predicted"/>
<dbReference type="GO" id="GO:0051301">
    <property type="term" value="P:cell division"/>
    <property type="evidence" value="ECO:0007669"/>
    <property type="project" value="InterPro"/>
</dbReference>
<keyword evidence="4 8" id="KW-1133">Transmembrane helix</keyword>
<accession>C6HZ64</accession>
<dbReference type="Proteomes" id="UP000009374">
    <property type="component" value="Unassembled WGS sequence"/>
</dbReference>
<dbReference type="GO" id="GO:0008360">
    <property type="term" value="P:regulation of cell shape"/>
    <property type="evidence" value="ECO:0007669"/>
    <property type="project" value="UniProtKB-KW"/>
</dbReference>
<sequence>MKNEVIAYILKVHPLFLVALGGVLGIDLLTLYSVAPYLAMKQGIWEIVGLFVSAGILMIPYTLLVRNARIIYGIVLTLLFVVVLFGHQSHGARRWIGVGWFQIQPSEFMILALIFFLTATLLHNGKDVRLTPGLFAGSAIATLLPAFLIARQPDLGTAVELSIIFSVYILLKGIPSRVVGISLIGGLAFFPVAWEVLWAHLHEFQKDRIRAFIDPASDPSGMGYHTIQSIVAVGSGGWFGQGLSGATQVRYQFLPGAQTDFVFAVFTEEWGFAGALLFLSLMAYLVWFATRTALECRDPVGFYLASGVSGFFLFGFLINALMVLGVLPVVGVPMPLMSYGGSAMIVSLGSLALLLNIRFYAKR</sequence>
<dbReference type="EMBL" id="GG693880">
    <property type="protein sequence ID" value="EES52075.1"/>
    <property type="molecule type" value="Genomic_DNA"/>
</dbReference>
<keyword evidence="2 8" id="KW-0812">Transmembrane</keyword>
<dbReference type="GO" id="GO:0032153">
    <property type="term" value="C:cell division site"/>
    <property type="evidence" value="ECO:0007669"/>
    <property type="project" value="TreeGrafter"/>
</dbReference>
<feature type="transmembrane region" description="Helical" evidence="8">
    <location>
        <begin position="336"/>
        <end position="357"/>
    </location>
</feature>
<evidence type="ECO:0000256" key="6">
    <source>
        <dbReference type="ARBA" id="ARBA00032370"/>
    </source>
</evidence>
<keyword evidence="10" id="KW-1185">Reference proteome</keyword>
<evidence type="ECO:0000256" key="3">
    <source>
        <dbReference type="ARBA" id="ARBA00022960"/>
    </source>
</evidence>
<evidence type="ECO:0000256" key="4">
    <source>
        <dbReference type="ARBA" id="ARBA00022989"/>
    </source>
</evidence>
<dbReference type="AlphaFoldDB" id="C6HZ64"/>
<feature type="transmembrane region" description="Helical" evidence="8">
    <location>
        <begin position="270"/>
        <end position="290"/>
    </location>
</feature>
<gene>
    <name evidence="9" type="ORF">UBAL3_94530041</name>
</gene>
<dbReference type="PANTHER" id="PTHR30474">
    <property type="entry name" value="CELL CYCLE PROTEIN"/>
    <property type="match status" value="1"/>
</dbReference>
<evidence type="ECO:0000313" key="10">
    <source>
        <dbReference type="Proteomes" id="UP000009374"/>
    </source>
</evidence>
<feature type="transmembrane region" description="Helical" evidence="8">
    <location>
        <begin position="12"/>
        <end position="32"/>
    </location>
</feature>
<organism evidence="9 10">
    <name type="scientific">Leptospirillum ferrodiazotrophum</name>
    <dbReference type="NCBI Taxonomy" id="412449"/>
    <lineage>
        <taxon>Bacteria</taxon>
        <taxon>Pseudomonadati</taxon>
        <taxon>Nitrospirota</taxon>
        <taxon>Nitrospiria</taxon>
        <taxon>Nitrospirales</taxon>
        <taxon>Nitrospiraceae</taxon>
        <taxon>Leptospirillum</taxon>
    </lineage>
</organism>
<dbReference type="InterPro" id="IPR018365">
    <property type="entry name" value="Cell_cycle_FtsW-rel_CS"/>
</dbReference>
<dbReference type="PANTHER" id="PTHR30474:SF1">
    <property type="entry name" value="PEPTIDOGLYCAN GLYCOSYLTRANSFERASE MRDB"/>
    <property type="match status" value="1"/>
</dbReference>
<protein>
    <recommendedName>
        <fullName evidence="7">Cell wall polymerase</fullName>
    </recommendedName>
    <alternativeName>
        <fullName evidence="6">Peptidoglycan polymerase</fullName>
    </alternativeName>
</protein>
<feature type="transmembrane region" description="Helical" evidence="8">
    <location>
        <begin position="302"/>
        <end position="330"/>
    </location>
</feature>
<feature type="transmembrane region" description="Helical" evidence="8">
    <location>
        <begin position="178"/>
        <end position="201"/>
    </location>
</feature>
<feature type="transmembrane region" description="Helical" evidence="8">
    <location>
        <begin position="70"/>
        <end position="88"/>
    </location>
</feature>
<feature type="transmembrane region" description="Helical" evidence="8">
    <location>
        <begin position="44"/>
        <end position="63"/>
    </location>
</feature>
<evidence type="ECO:0000256" key="7">
    <source>
        <dbReference type="ARBA" id="ARBA00033270"/>
    </source>
</evidence>
<name>C6HZ64_9BACT</name>
<dbReference type="Pfam" id="PF01098">
    <property type="entry name" value="FTSW_RODA_SPOVE"/>
    <property type="match status" value="1"/>
</dbReference>
<evidence type="ECO:0000256" key="2">
    <source>
        <dbReference type="ARBA" id="ARBA00022692"/>
    </source>
</evidence>
<dbReference type="GO" id="GO:0005886">
    <property type="term" value="C:plasma membrane"/>
    <property type="evidence" value="ECO:0007669"/>
    <property type="project" value="TreeGrafter"/>
</dbReference>
<dbReference type="GO" id="GO:0015648">
    <property type="term" value="F:lipid-linked peptidoglycan transporter activity"/>
    <property type="evidence" value="ECO:0007669"/>
    <property type="project" value="TreeGrafter"/>
</dbReference>
<dbReference type="InterPro" id="IPR001182">
    <property type="entry name" value="FtsW/RodA"/>
</dbReference>
<feature type="transmembrane region" description="Helical" evidence="8">
    <location>
        <begin position="108"/>
        <end position="125"/>
    </location>
</feature>
<feature type="transmembrane region" description="Helical" evidence="8">
    <location>
        <begin position="155"/>
        <end position="171"/>
    </location>
</feature>
<reference evidence="9 10" key="1">
    <citation type="journal article" date="2009" name="Appl. Environ. Microbiol.">
        <title>Community genomic and proteomic analyses of chemoautotrophic iron-oxidizing "Leptospirillum rubarum" (Group II) and "Leptospirillum ferrodiazotrophum" (Group III) bacteria in acid mine drainage biofilms.</title>
        <authorList>
            <person name="Goltsman D.S."/>
            <person name="Denef V.J."/>
            <person name="Singer S.W."/>
            <person name="VerBerkmoes N.C."/>
            <person name="Lefsrud M."/>
            <person name="Mueller R.S."/>
            <person name="Dick G.J."/>
            <person name="Sun C.L."/>
            <person name="Wheeler K.E."/>
            <person name="Zemla A."/>
            <person name="Baker B.J."/>
            <person name="Hauser L."/>
            <person name="Land M."/>
            <person name="Shah M.B."/>
            <person name="Thelen M.P."/>
            <person name="Hettich R.L."/>
            <person name="Banfield J.F."/>
        </authorList>
    </citation>
    <scope>NUCLEOTIDE SEQUENCE [LARGE SCALE GENOMIC DNA]</scope>
</reference>
<dbReference type="PROSITE" id="PS00428">
    <property type="entry name" value="FTSW_RODA_SPOVE"/>
    <property type="match status" value="1"/>
</dbReference>
<evidence type="ECO:0000256" key="1">
    <source>
        <dbReference type="ARBA" id="ARBA00004141"/>
    </source>
</evidence>
<feature type="transmembrane region" description="Helical" evidence="8">
    <location>
        <begin position="132"/>
        <end position="149"/>
    </location>
</feature>
<comment type="subcellular location">
    <subcellularLocation>
        <location evidence="1">Membrane</location>
        <topology evidence="1">Multi-pass membrane protein</topology>
    </subcellularLocation>
</comment>
<keyword evidence="5 8" id="KW-0472">Membrane</keyword>
<keyword evidence="3" id="KW-0133">Cell shape</keyword>